<dbReference type="PANTHER" id="PTHR37490:SF2">
    <property type="match status" value="1"/>
</dbReference>
<keyword evidence="1" id="KW-0812">Transmembrane</keyword>
<feature type="transmembrane region" description="Helical" evidence="1">
    <location>
        <begin position="12"/>
        <end position="30"/>
    </location>
</feature>
<dbReference type="EMBL" id="MU001638">
    <property type="protein sequence ID" value="KAF2481064.1"/>
    <property type="molecule type" value="Genomic_DNA"/>
</dbReference>
<organism evidence="2 3">
    <name type="scientific">Neohortaea acidophila</name>
    <dbReference type="NCBI Taxonomy" id="245834"/>
    <lineage>
        <taxon>Eukaryota</taxon>
        <taxon>Fungi</taxon>
        <taxon>Dikarya</taxon>
        <taxon>Ascomycota</taxon>
        <taxon>Pezizomycotina</taxon>
        <taxon>Dothideomycetes</taxon>
        <taxon>Dothideomycetidae</taxon>
        <taxon>Mycosphaerellales</taxon>
        <taxon>Teratosphaeriaceae</taxon>
        <taxon>Neohortaea</taxon>
    </lineage>
</organism>
<dbReference type="Proteomes" id="UP000799767">
    <property type="component" value="Unassembled WGS sequence"/>
</dbReference>
<accession>A0A6A6PN51</accession>
<evidence type="ECO:0000313" key="2">
    <source>
        <dbReference type="EMBL" id="KAF2481064.1"/>
    </source>
</evidence>
<evidence type="ECO:0000313" key="3">
    <source>
        <dbReference type="Proteomes" id="UP000799767"/>
    </source>
</evidence>
<keyword evidence="3" id="KW-1185">Reference proteome</keyword>
<dbReference type="AlphaFoldDB" id="A0A6A6PN51"/>
<reference evidence="2" key="1">
    <citation type="journal article" date="2020" name="Stud. Mycol.">
        <title>101 Dothideomycetes genomes: a test case for predicting lifestyles and emergence of pathogens.</title>
        <authorList>
            <person name="Haridas S."/>
            <person name="Albert R."/>
            <person name="Binder M."/>
            <person name="Bloem J."/>
            <person name="Labutti K."/>
            <person name="Salamov A."/>
            <person name="Andreopoulos B."/>
            <person name="Baker S."/>
            <person name="Barry K."/>
            <person name="Bills G."/>
            <person name="Bluhm B."/>
            <person name="Cannon C."/>
            <person name="Castanera R."/>
            <person name="Culley D."/>
            <person name="Daum C."/>
            <person name="Ezra D."/>
            <person name="Gonzalez J."/>
            <person name="Henrissat B."/>
            <person name="Kuo A."/>
            <person name="Liang C."/>
            <person name="Lipzen A."/>
            <person name="Lutzoni F."/>
            <person name="Magnuson J."/>
            <person name="Mondo S."/>
            <person name="Nolan M."/>
            <person name="Ohm R."/>
            <person name="Pangilinan J."/>
            <person name="Park H.-J."/>
            <person name="Ramirez L."/>
            <person name="Alfaro M."/>
            <person name="Sun H."/>
            <person name="Tritt A."/>
            <person name="Yoshinaga Y."/>
            <person name="Zwiers L.-H."/>
            <person name="Turgeon B."/>
            <person name="Goodwin S."/>
            <person name="Spatafora J."/>
            <person name="Crous P."/>
            <person name="Grigoriev I."/>
        </authorList>
    </citation>
    <scope>NUCLEOTIDE SEQUENCE</scope>
    <source>
        <strain evidence="2">CBS 113389</strain>
    </source>
</reference>
<keyword evidence="1" id="KW-1133">Transmembrane helix</keyword>
<sequence>MLQSYGGPQFRLVLAILVLICSAASLLYLAREPTFATELPGQYDLREVEEYLEAALEIDPPPDAPPYGAVVIAAQSTTDLHWTMFTKVTWQVYAYDVDQPSNPDIRLQFPKSKGHEAMIYLSFIIDHYDDLPWCTVFIHGNESEPWHQGVNMVEAISGLQRVPLARQGYVSLRCEWYTSCPTEDQPPKSLEALVSDLEAVTKGTQATINGNWHQLFPHEPLPPTFVAPIGAQFAVTRQAILRRPKSDYERLRSWLLTTLLEDDLSGRVFEQLWAYIFLQEPVHCPSVDKCTCEWFGRCDTNALDRHLGIDSSN</sequence>
<dbReference type="RefSeq" id="XP_033587634.1">
    <property type="nucleotide sequence ID" value="XM_033729914.1"/>
</dbReference>
<name>A0A6A6PN51_9PEZI</name>
<gene>
    <name evidence="2" type="ORF">BDY17DRAFT_182134</name>
</gene>
<dbReference type="GeneID" id="54470916"/>
<dbReference type="OrthoDB" id="426718at2759"/>
<proteinExistence type="predicted"/>
<keyword evidence="1" id="KW-0472">Membrane</keyword>
<dbReference type="Pfam" id="PF11913">
    <property type="entry name" value="DUF3431"/>
    <property type="match status" value="1"/>
</dbReference>
<evidence type="ECO:0000256" key="1">
    <source>
        <dbReference type="SAM" id="Phobius"/>
    </source>
</evidence>
<dbReference type="PANTHER" id="PTHR37490">
    <property type="entry name" value="EXPRESSED PROTEIN"/>
    <property type="match status" value="1"/>
</dbReference>
<protein>
    <submittedName>
        <fullName evidence="2">Uncharacterized protein</fullName>
    </submittedName>
</protein>
<dbReference type="InterPro" id="IPR021838">
    <property type="entry name" value="DUF3431"/>
</dbReference>